<dbReference type="EMBL" id="JARBHB010000007">
    <property type="protein sequence ID" value="KAJ8879612.1"/>
    <property type="molecule type" value="Genomic_DNA"/>
</dbReference>
<evidence type="ECO:0000313" key="1">
    <source>
        <dbReference type="EMBL" id="KAJ8879612.1"/>
    </source>
</evidence>
<sequence length="138" mass="16396">MDNKSMLEPLNTRDFVSLLLSDRQSRLAPGDRRLPLHTSDTSVTDTEKSLWWSQYRNQFRRACMRFCTRPEGTIEKKKQMTTMVHPLVSQQPLKRQFHKIYQDLRMSMPSFDDLLVLVGDRITYQTNNMKKPMCPEER</sequence>
<dbReference type="Proteomes" id="UP001159363">
    <property type="component" value="Chromosome 6"/>
</dbReference>
<reference evidence="1 2" key="1">
    <citation type="submission" date="2023-02" db="EMBL/GenBank/DDBJ databases">
        <title>LHISI_Scaffold_Assembly.</title>
        <authorList>
            <person name="Stuart O.P."/>
            <person name="Cleave R."/>
            <person name="Magrath M.J.L."/>
            <person name="Mikheyev A.S."/>
        </authorList>
    </citation>
    <scope>NUCLEOTIDE SEQUENCE [LARGE SCALE GENOMIC DNA]</scope>
    <source>
        <strain evidence="1">Daus_M_001</strain>
        <tissue evidence="1">Leg muscle</tissue>
    </source>
</reference>
<gene>
    <name evidence="1" type="ORF">PR048_020220</name>
</gene>
<organism evidence="1 2">
    <name type="scientific">Dryococelus australis</name>
    <dbReference type="NCBI Taxonomy" id="614101"/>
    <lineage>
        <taxon>Eukaryota</taxon>
        <taxon>Metazoa</taxon>
        <taxon>Ecdysozoa</taxon>
        <taxon>Arthropoda</taxon>
        <taxon>Hexapoda</taxon>
        <taxon>Insecta</taxon>
        <taxon>Pterygota</taxon>
        <taxon>Neoptera</taxon>
        <taxon>Polyneoptera</taxon>
        <taxon>Phasmatodea</taxon>
        <taxon>Verophasmatodea</taxon>
        <taxon>Anareolatae</taxon>
        <taxon>Phasmatidae</taxon>
        <taxon>Eurycanthinae</taxon>
        <taxon>Dryococelus</taxon>
    </lineage>
</organism>
<protein>
    <submittedName>
        <fullName evidence="1">Uncharacterized protein</fullName>
    </submittedName>
</protein>
<accession>A0ABQ9H5T2</accession>
<proteinExistence type="predicted"/>
<evidence type="ECO:0000313" key="2">
    <source>
        <dbReference type="Proteomes" id="UP001159363"/>
    </source>
</evidence>
<comment type="caution">
    <text evidence="1">The sequence shown here is derived from an EMBL/GenBank/DDBJ whole genome shotgun (WGS) entry which is preliminary data.</text>
</comment>
<keyword evidence="2" id="KW-1185">Reference proteome</keyword>
<name>A0ABQ9H5T2_9NEOP</name>